<organism evidence="1 2">
    <name type="scientific">Prunus dulcis</name>
    <name type="common">Almond</name>
    <name type="synonym">Amygdalus dulcis</name>
    <dbReference type="NCBI Taxonomy" id="3755"/>
    <lineage>
        <taxon>Eukaryota</taxon>
        <taxon>Viridiplantae</taxon>
        <taxon>Streptophyta</taxon>
        <taxon>Embryophyta</taxon>
        <taxon>Tracheophyta</taxon>
        <taxon>Spermatophyta</taxon>
        <taxon>Magnoliopsida</taxon>
        <taxon>eudicotyledons</taxon>
        <taxon>Gunneridae</taxon>
        <taxon>Pentapetalae</taxon>
        <taxon>rosids</taxon>
        <taxon>fabids</taxon>
        <taxon>Rosales</taxon>
        <taxon>Rosaceae</taxon>
        <taxon>Amygdaloideae</taxon>
        <taxon>Amygdaleae</taxon>
        <taxon>Prunus</taxon>
    </lineage>
</organism>
<sequence length="233" mass="24428">MVAWLVKWFSEKIRTLINRGDEADLMTPKGHLLANKVVVKFNVAIERPVHVTENRAKKIQRMHEQEHGAGGPGWIGGGGVGSVEAKGEGTSVGSIDGMQGLLEYLWSRGWTSSKRAASGGLKGATRSGLVLCCGVGTAACGKMEVLEAYGKVEMLKACGRMEVPEAYGRVEVSEAGGMIEVPNACGMMEVPEAWGMMEVPDVEMSYVGVGGMCTGGGSLGMATCAGKGEAKTT</sequence>
<gene>
    <name evidence="1" type="ORF">L3X38_017031</name>
</gene>
<dbReference type="AlphaFoldDB" id="A0AAD4W6D4"/>
<proteinExistence type="predicted"/>
<evidence type="ECO:0000313" key="1">
    <source>
        <dbReference type="EMBL" id="KAI5337760.1"/>
    </source>
</evidence>
<evidence type="ECO:0000313" key="2">
    <source>
        <dbReference type="Proteomes" id="UP001054821"/>
    </source>
</evidence>
<comment type="caution">
    <text evidence="1">The sequence shown here is derived from an EMBL/GenBank/DDBJ whole genome shotgun (WGS) entry which is preliminary data.</text>
</comment>
<dbReference type="Proteomes" id="UP001054821">
    <property type="component" value="Chromosome 3"/>
</dbReference>
<protein>
    <submittedName>
        <fullName evidence="1">Uncharacterized protein</fullName>
    </submittedName>
</protein>
<reference evidence="1 2" key="1">
    <citation type="journal article" date="2022" name="G3 (Bethesda)">
        <title>Whole-genome sequence and methylome profiling of the almond [Prunus dulcis (Mill.) D.A. Webb] cultivar 'Nonpareil'.</title>
        <authorList>
            <person name="D'Amico-Willman K.M."/>
            <person name="Ouma W.Z."/>
            <person name="Meulia T."/>
            <person name="Sideli G.M."/>
            <person name="Gradziel T.M."/>
            <person name="Fresnedo-Ramirez J."/>
        </authorList>
    </citation>
    <scope>NUCLEOTIDE SEQUENCE [LARGE SCALE GENOMIC DNA]</scope>
    <source>
        <strain evidence="1">Clone GOH B32 T37-40</strain>
    </source>
</reference>
<dbReference type="EMBL" id="JAJFAZ020000003">
    <property type="protein sequence ID" value="KAI5337760.1"/>
    <property type="molecule type" value="Genomic_DNA"/>
</dbReference>
<keyword evidence="2" id="KW-1185">Reference proteome</keyword>
<accession>A0AAD4W6D4</accession>
<name>A0AAD4W6D4_PRUDU</name>